<accession>A0A2W5UBP5</accession>
<feature type="region of interest" description="Disordered" evidence="1">
    <location>
        <begin position="1623"/>
        <end position="1642"/>
    </location>
</feature>
<reference evidence="2 3" key="1">
    <citation type="submission" date="2017-08" db="EMBL/GenBank/DDBJ databases">
        <title>Infants hospitalized years apart are colonized by the same room-sourced microbial strains.</title>
        <authorList>
            <person name="Brooks B."/>
            <person name="Olm M.R."/>
            <person name="Firek B.A."/>
            <person name="Baker R."/>
            <person name="Thomas B.C."/>
            <person name="Morowitz M.J."/>
            <person name="Banfield J.F."/>
        </authorList>
    </citation>
    <scope>NUCLEOTIDE SEQUENCE [LARGE SCALE GENOMIC DNA]</scope>
    <source>
        <strain evidence="2">S2_003_000_R2_14</strain>
    </source>
</reference>
<dbReference type="PROSITE" id="PS51257">
    <property type="entry name" value="PROKAR_LIPOPROTEIN"/>
    <property type="match status" value="1"/>
</dbReference>
<evidence type="ECO:0000313" key="2">
    <source>
        <dbReference type="EMBL" id="PZR06388.1"/>
    </source>
</evidence>
<dbReference type="Pfam" id="PF11617">
    <property type="entry name" value="Cu-binding_MopE"/>
    <property type="match status" value="5"/>
</dbReference>
<evidence type="ECO:0000256" key="1">
    <source>
        <dbReference type="SAM" id="MobiDB-lite"/>
    </source>
</evidence>
<feature type="compositionally biased region" description="Gly residues" evidence="1">
    <location>
        <begin position="1384"/>
        <end position="1403"/>
    </location>
</feature>
<evidence type="ECO:0000313" key="3">
    <source>
        <dbReference type="Proteomes" id="UP000249061"/>
    </source>
</evidence>
<name>A0A2W5UBP5_9BACT</name>
<protein>
    <recommendedName>
        <fullName evidence="4">DUF1565 domain-containing protein</fullName>
    </recommendedName>
</protein>
<feature type="region of interest" description="Disordered" evidence="1">
    <location>
        <begin position="1384"/>
        <end position="1446"/>
    </location>
</feature>
<dbReference type="InterPro" id="IPR021655">
    <property type="entry name" value="Put_metal-bd"/>
</dbReference>
<proteinExistence type="predicted"/>
<feature type="compositionally biased region" description="Gly residues" evidence="1">
    <location>
        <begin position="1546"/>
        <end position="1562"/>
    </location>
</feature>
<comment type="caution">
    <text evidence="2">The sequence shown here is derived from an EMBL/GenBank/DDBJ whole genome shotgun (WGS) entry which is preliminary data.</text>
</comment>
<dbReference type="EMBL" id="QFQP01000038">
    <property type="protein sequence ID" value="PZR06388.1"/>
    <property type="molecule type" value="Genomic_DNA"/>
</dbReference>
<organism evidence="2 3">
    <name type="scientific">Archangium gephyra</name>
    <dbReference type="NCBI Taxonomy" id="48"/>
    <lineage>
        <taxon>Bacteria</taxon>
        <taxon>Pseudomonadati</taxon>
        <taxon>Myxococcota</taxon>
        <taxon>Myxococcia</taxon>
        <taxon>Myxococcales</taxon>
        <taxon>Cystobacterineae</taxon>
        <taxon>Archangiaceae</taxon>
        <taxon>Archangium</taxon>
    </lineage>
</organism>
<feature type="region of interest" description="Disordered" evidence="1">
    <location>
        <begin position="1546"/>
        <end position="1569"/>
    </location>
</feature>
<dbReference type="Proteomes" id="UP000249061">
    <property type="component" value="Unassembled WGS sequence"/>
</dbReference>
<gene>
    <name evidence="2" type="ORF">DI536_30425</name>
</gene>
<feature type="compositionally biased region" description="Low complexity" evidence="1">
    <location>
        <begin position="1404"/>
        <end position="1416"/>
    </location>
</feature>
<evidence type="ECO:0008006" key="4">
    <source>
        <dbReference type="Google" id="ProtNLM"/>
    </source>
</evidence>
<feature type="compositionally biased region" description="Gly residues" evidence="1">
    <location>
        <begin position="1417"/>
        <end position="1430"/>
    </location>
</feature>
<sequence length="1642" mass="160340">MRHNPKLHLAIALSFVAFLQACNCQRRTAVDTPLAEGEACETDDRCESGLCDSVMGAPKVCLRRCISVCRGTEICTELPGDRYACVPERAGLCKPCTQNSDCPQPADKCIVLGETSFCGRDCSFDETCPSSYRCADATTSTGQPTTKQCQPTSGTCDCTSATSGQQKPCEVTNNFGTCTGISTCLPPDGYTSCNARTPTAEVCNGIDDNCNGQIDEDLGTVTCGMGECIRSVAACIGGAAQTCTPGMPGTELCNGRDDDCDGMVDDGFLTQSDPLHCGACNMPCVLTNAIPACNMGMCAIGQCQPGWSDVDHNPANGCEYPCTPSDAGVEVCNGVDDNCDGRTDEGFDLVNDPTNCGACNLTCSMSGNTVATYACNARTCAVGTCVTGRGNCDQNYSNGCEVDLQVDTTHCGVCGNTCNTPNATASCVNGTCGVGTCNANFANCNGTVADGCEINTNTDVNHCGDCATVCSAPNAASSCSNGSCAYTCNANYWDVDGLASNGCEYNCIRTAGGVEQCDGIDNDCDNRIDEDFDLTTSSAHCGQCNRACSAPFATTTCSASNCGITQCDTGRANCNNLYVDGCEINTRTDIANCGTCGNACSAANGAPACNNGICGIACGTGFADCNGQIGDGCEVNLNTTLTHCGTCGNQCNLANATPRCQGGECQILSCNPGFADCNGVASDGCEVNITNSPGHCGACNAACNGTNGTPTCSNSSCGITCNANFDNCDNNASNGCEVNTGTSLGNCGACGNVCNANNGAASCSNGSCGIACGSGFANCNGSLSDGCEVNTNASVAHCGACNNACTAANATAACSNGDCTIGSCSAPFRDCNGQVSDGCEINSSNNVNNCGACGTVCAVANATPACVSSACAVGTCNTGFRDCNSQVVDGCEINTTNNVNHCGACGNQCTVANGTPGCSGSACTVASCSGTYRNCNNQVSDGCEVNTADTVAHCGACGAVCAPANAVPACTSSTCGIAACLPGWVNLNGSVADGCEYSCTPSGPEVCDTLDNDCDGAVDEGFALATDINNCGACGTVCSPANAVPACAASTCNIAACTAGFANCNGAYGDGCEVNLTNNVSNCGSCGNACNLANASPACVSSTCAVGSCNAGFANCNGLAADGCERNLTNDVNNCAACGNVCPSYPNMISSCSGSSCGAVCAPNRWNLDGNLANGCEYACTFLSASDEPDPGFVDANCDGIDGIASQAVFVTTTGNDFNPGTMAQPKRTVQAGIAAAGGARPNVLVSEGTYDEAISLVNGVNVYGAYSANNGWARSAAYVTRLRNGVIGSSRIVTVSGSALSNPTRVANVTIEAVATSVAQVSVYGLYCINCTAFTLESSIVISGSAGPGVSGSVGFTGASGGIGGSGGSSNCGTNGSGLPGGSGGLSSCGRTGGAGGRGGNSGDNDGVDGSPGNFGVPGGTRGFGGDPGTSGNSGATGPAGGNGANGAGGSGGNVVGNFFVTNSGGTGALGGDGNGGGGGGGSGGQGCFLCNNARGNGGGGGGGGGCGGGGATGGTGGGSSFGVFLVNSSGAVVTGCSITSGNGGQGGAGGTGGNGGWGGERGQRGSGCPEDVGYGGYGGYGGAGGRGGHGGGGAGGVSYGVYRSNSTVTLTGNTITNGSGGFGGTSQGTAGVNGSAGTVF</sequence>